<dbReference type="RefSeq" id="WP_034558322.1">
    <property type="nucleotide sequence ID" value="NZ_FZML01000005.1"/>
</dbReference>
<feature type="domain" description="DNA2/NAM7 helicase helicase" evidence="1">
    <location>
        <begin position="173"/>
        <end position="279"/>
    </location>
</feature>
<dbReference type="Proteomes" id="UP000029922">
    <property type="component" value="Unassembled WGS sequence"/>
</dbReference>
<dbReference type="SUPFAM" id="SSF52540">
    <property type="entry name" value="P-loop containing nucleoside triphosphate hydrolases"/>
    <property type="match status" value="1"/>
</dbReference>
<evidence type="ECO:0000313" key="3">
    <source>
        <dbReference type="EMBL" id="STQ86000.1"/>
    </source>
</evidence>
<dbReference type="EMBL" id="JRPD02000003">
    <property type="protein sequence ID" value="TLE01132.1"/>
    <property type="molecule type" value="Genomic_DNA"/>
</dbReference>
<dbReference type="InterPro" id="IPR045055">
    <property type="entry name" value="DNA2/NAM7-like"/>
</dbReference>
<organism evidence="3 6">
    <name type="scientific">Helicobacter muridarum</name>
    <dbReference type="NCBI Taxonomy" id="216"/>
    <lineage>
        <taxon>Bacteria</taxon>
        <taxon>Pseudomonadati</taxon>
        <taxon>Campylobacterota</taxon>
        <taxon>Epsilonproteobacteria</taxon>
        <taxon>Campylobacterales</taxon>
        <taxon>Helicobacteraceae</taxon>
        <taxon>Helicobacter</taxon>
    </lineage>
</organism>
<proteinExistence type="predicted"/>
<dbReference type="Pfam" id="PF13087">
    <property type="entry name" value="AAA_12"/>
    <property type="match status" value="1"/>
</dbReference>
<evidence type="ECO:0000259" key="2">
    <source>
        <dbReference type="Pfam" id="PF13087"/>
    </source>
</evidence>
<gene>
    <name evidence="4" type="ORF">LS73_002330</name>
    <name evidence="3" type="ORF">NCTC12714_00790</name>
</gene>
<keyword evidence="3" id="KW-0547">Nucleotide-binding</keyword>
<evidence type="ECO:0000259" key="1">
    <source>
        <dbReference type="Pfam" id="PF13086"/>
    </source>
</evidence>
<keyword evidence="6" id="KW-1185">Reference proteome</keyword>
<dbReference type="Pfam" id="PF13086">
    <property type="entry name" value="AAA_11"/>
    <property type="match status" value="1"/>
</dbReference>
<evidence type="ECO:0000313" key="6">
    <source>
        <dbReference type="Proteomes" id="UP000255139"/>
    </source>
</evidence>
<sequence length="584" mass="66943">MSNLHEYIIKSAQSYLTYLEDNNLGTEEIKIAKATLHSINMLDKHSKDIHKKYVLTLSLEQQIIATDYLQLYIDSLMIDLDLIEEKNYNERTHTLDIIFDNSNLQEETKEKFCKLLEDSNNILLHNNIANHTKLFVDLKFLVKNILSFCCQELNLCLPNTRPLELKIKLESYINNEQKNAIEGIFNNPISYIWGISGSGKTQVVLFSCLLNIITQNKKALILAPTNTALEQIFTALINKCDTKGIARTKFLRLGMPSSEFLSHYPEVCIQGDDEDSKKESTRLFNIPNLKDRLAECLIIGLTLDSFIKRYQILSTLDFAHIFLDECAFSPLIKLIAPLQLNTPITLLGDHKQLMPICLMDNNTITTKNNEVCLWSLNALFIESMLNNHDKLHLANNHDEILFKDIANYKLTITHRYGDNLAQILDRYVYHNNLRGVGKETQIYFIDSKVYGQGYSYIASSNNESLAEANAILSIARNLGEYAVITPFKDQQKLLVRKGLQRSRVFTIHKSQGKEFDCIVFSPVKFSKFMTNSMYKSALFSLNVAISRLRQSLIIVCDYDFWVKKQGQLISSLLQIAKPYHNGHL</sequence>
<name>A0A099TVN9_9HELI</name>
<dbReference type="STRING" id="216.LS73_06035"/>
<keyword evidence="3" id="KW-0378">Hydrolase</keyword>
<dbReference type="GO" id="GO:0004386">
    <property type="term" value="F:helicase activity"/>
    <property type="evidence" value="ECO:0007669"/>
    <property type="project" value="UniProtKB-KW"/>
</dbReference>
<dbReference type="OrthoDB" id="9757917at2"/>
<reference evidence="4 5" key="1">
    <citation type="journal article" date="2014" name="Genome Announc.">
        <title>Draft genome sequences of eight enterohepatic helicobacter species isolated from both laboratory and wild rodents.</title>
        <authorList>
            <person name="Sheh A."/>
            <person name="Shen Z."/>
            <person name="Fox J.G."/>
        </authorList>
    </citation>
    <scope>NUCLEOTIDE SEQUENCE [LARGE SCALE GENOMIC DNA]</scope>
    <source>
        <strain evidence="4 5">ST1</strain>
    </source>
</reference>
<feature type="domain" description="DNA2/NAM7 helicase-like C-terminal" evidence="2">
    <location>
        <begin position="473"/>
        <end position="557"/>
    </location>
</feature>
<keyword evidence="3" id="KW-0067">ATP-binding</keyword>
<dbReference type="EMBL" id="UGJE01000002">
    <property type="protein sequence ID" value="STQ86000.1"/>
    <property type="molecule type" value="Genomic_DNA"/>
</dbReference>
<evidence type="ECO:0000313" key="5">
    <source>
        <dbReference type="Proteomes" id="UP000029922"/>
    </source>
</evidence>
<protein>
    <submittedName>
        <fullName evidence="3">Putative DNA helicase</fullName>
    </submittedName>
</protein>
<dbReference type="Proteomes" id="UP000255139">
    <property type="component" value="Unassembled WGS sequence"/>
</dbReference>
<dbReference type="Gene3D" id="3.40.50.300">
    <property type="entry name" value="P-loop containing nucleotide triphosphate hydrolases"/>
    <property type="match status" value="2"/>
</dbReference>
<dbReference type="InterPro" id="IPR041679">
    <property type="entry name" value="DNA2/NAM7-like_C"/>
</dbReference>
<dbReference type="PANTHER" id="PTHR10887">
    <property type="entry name" value="DNA2/NAM7 HELICASE FAMILY"/>
    <property type="match status" value="1"/>
</dbReference>
<dbReference type="AlphaFoldDB" id="A0A099TVN9"/>
<reference evidence="3 6" key="2">
    <citation type="submission" date="2018-06" db="EMBL/GenBank/DDBJ databases">
        <authorList>
            <consortium name="Pathogen Informatics"/>
            <person name="Doyle S."/>
        </authorList>
    </citation>
    <scope>NUCLEOTIDE SEQUENCE [LARGE SCALE GENOMIC DNA]</scope>
    <source>
        <strain evidence="3 6">NCTC12714</strain>
    </source>
</reference>
<accession>A0A099TVN9</accession>
<dbReference type="InterPro" id="IPR041677">
    <property type="entry name" value="DNA2/NAM7_AAA_11"/>
</dbReference>
<dbReference type="InterPro" id="IPR027417">
    <property type="entry name" value="P-loop_NTPase"/>
</dbReference>
<keyword evidence="3" id="KW-0347">Helicase</keyword>
<dbReference type="PANTHER" id="PTHR10887:SF495">
    <property type="entry name" value="HELICASE SENATAXIN ISOFORM X1-RELATED"/>
    <property type="match status" value="1"/>
</dbReference>
<evidence type="ECO:0000313" key="4">
    <source>
        <dbReference type="EMBL" id="TLE01132.1"/>
    </source>
</evidence>